<dbReference type="InterPro" id="IPR029021">
    <property type="entry name" value="Prot-tyrosine_phosphatase-like"/>
</dbReference>
<dbReference type="EMBL" id="CP012669">
    <property type="protein sequence ID" value="ALE17986.1"/>
    <property type="molecule type" value="Genomic_DNA"/>
</dbReference>
<evidence type="ECO:0000259" key="1">
    <source>
        <dbReference type="Pfam" id="PF04273"/>
    </source>
</evidence>
<evidence type="ECO:0000313" key="3">
    <source>
        <dbReference type="Proteomes" id="UP000057938"/>
    </source>
</evidence>
<feature type="domain" description="Beta-lactamase hydrolase-like protein phosphatase-like" evidence="1">
    <location>
        <begin position="6"/>
        <end position="113"/>
    </location>
</feature>
<dbReference type="AlphaFoldDB" id="A0A0M3TB63"/>
<dbReference type="InterPro" id="IPR005939">
    <property type="entry name" value="BLH_phosphatase-like"/>
</dbReference>
<keyword evidence="3" id="KW-1185">Reference proteome</keyword>
<dbReference type="KEGG" id="aep:AMC99_02715"/>
<sequence length="148" mass="15582">MTDSNFRQLSDRFFASPQIGVADIDSARELGITLIVNNRPEDESSDQTPGAEIEAAAKAAGIGYLAIPVTHAGFSVPQVEALAAAIENDDGKILGYCRSGTRSTLLWALARASMGDDPSSISDAAELAGYDTSPVRPAMDMLAAHNRD</sequence>
<dbReference type="Proteomes" id="UP000057938">
    <property type="component" value="Chromosome"/>
</dbReference>
<name>A0A0M3TB63_9SPHN</name>
<protein>
    <submittedName>
        <fullName evidence="2">FAD-dependent pyridine nucleotide-disulfide oxidoreductase</fullName>
    </submittedName>
</protein>
<proteinExistence type="predicted"/>
<dbReference type="GO" id="GO:0016787">
    <property type="term" value="F:hydrolase activity"/>
    <property type="evidence" value="ECO:0007669"/>
    <property type="project" value="InterPro"/>
</dbReference>
<dbReference type="OrthoDB" id="9805710at2"/>
<accession>A0A0M3TB63</accession>
<dbReference type="RefSeq" id="WP_061927256.1">
    <property type="nucleotide sequence ID" value="NZ_CP012669.1"/>
</dbReference>
<reference evidence="2 3" key="1">
    <citation type="submission" date="2015-09" db="EMBL/GenBank/DDBJ databases">
        <title>Complete genome sequence of a benzo[a]pyrene-degrading bacterium Altererythrobacter epoxidivorans CGMCC 1.7731T.</title>
        <authorList>
            <person name="Li Z."/>
            <person name="Cheng H."/>
            <person name="Huo Y."/>
            <person name="Xu X."/>
        </authorList>
    </citation>
    <scope>NUCLEOTIDE SEQUENCE [LARGE SCALE GENOMIC DNA]</scope>
    <source>
        <strain evidence="2 3">CGMCC 1.7731</strain>
    </source>
</reference>
<dbReference type="SUPFAM" id="SSF52799">
    <property type="entry name" value="(Phosphotyrosine protein) phosphatases II"/>
    <property type="match status" value="1"/>
</dbReference>
<dbReference type="Pfam" id="PF04273">
    <property type="entry name" value="BLH_phosphatase"/>
    <property type="match status" value="1"/>
</dbReference>
<dbReference type="STRING" id="361183.AMC99_02715"/>
<dbReference type="Gene3D" id="3.90.190.10">
    <property type="entry name" value="Protein tyrosine phosphatase superfamily"/>
    <property type="match status" value="1"/>
</dbReference>
<evidence type="ECO:0000313" key="2">
    <source>
        <dbReference type="EMBL" id="ALE17986.1"/>
    </source>
</evidence>
<dbReference type="NCBIfam" id="TIGR01244">
    <property type="entry name" value="TIGR01244 family sulfur transferase"/>
    <property type="match status" value="1"/>
</dbReference>
<organism evidence="2 3">
    <name type="scientific">Altererythrobacter epoxidivorans</name>
    <dbReference type="NCBI Taxonomy" id="361183"/>
    <lineage>
        <taxon>Bacteria</taxon>
        <taxon>Pseudomonadati</taxon>
        <taxon>Pseudomonadota</taxon>
        <taxon>Alphaproteobacteria</taxon>
        <taxon>Sphingomonadales</taxon>
        <taxon>Erythrobacteraceae</taxon>
        <taxon>Altererythrobacter</taxon>
    </lineage>
</organism>
<gene>
    <name evidence="2" type="ORF">AMC99_02715</name>
</gene>
<dbReference type="PATRIC" id="fig|361183.4.peg.2668"/>